<evidence type="ECO:0000256" key="4">
    <source>
        <dbReference type="ARBA" id="ARBA00022737"/>
    </source>
</evidence>
<accession>A0AA88S7Y5</accession>
<dbReference type="InterPro" id="IPR013583">
    <property type="entry name" value="MCTP_C"/>
</dbReference>
<dbReference type="CDD" id="cd08379">
    <property type="entry name" value="C2D_MCTP_PRT_plant"/>
    <property type="match status" value="1"/>
</dbReference>
<evidence type="ECO:0000256" key="2">
    <source>
        <dbReference type="ARBA" id="ARBA00007923"/>
    </source>
</evidence>
<feature type="domain" description="C2" evidence="10">
    <location>
        <begin position="47"/>
        <end position="168"/>
    </location>
</feature>
<keyword evidence="6 9" id="KW-1133">Transmembrane helix</keyword>
<evidence type="ECO:0000256" key="7">
    <source>
        <dbReference type="ARBA" id="ARBA00023136"/>
    </source>
</evidence>
<feature type="transmembrane region" description="Helical" evidence="9">
    <location>
        <begin position="741"/>
        <end position="771"/>
    </location>
</feature>
<comment type="subcellular location">
    <subcellularLocation>
        <location evidence="1">Membrane</location>
        <topology evidence="1">Multi-pass membrane protein</topology>
    </subcellularLocation>
</comment>
<dbReference type="PANTHER" id="PTHR31425:SF49">
    <property type="entry name" value="PROTEIN QUIRKY-LIKE"/>
    <property type="match status" value="1"/>
</dbReference>
<dbReference type="FunFam" id="2.60.40.150:FF:000119">
    <property type="entry name" value="C2 domain-containing protein"/>
    <property type="match status" value="1"/>
</dbReference>
<evidence type="ECO:0000256" key="6">
    <source>
        <dbReference type="ARBA" id="ARBA00022989"/>
    </source>
</evidence>
<organism evidence="11 12">
    <name type="scientific">Escallonia rubra</name>
    <dbReference type="NCBI Taxonomy" id="112253"/>
    <lineage>
        <taxon>Eukaryota</taxon>
        <taxon>Viridiplantae</taxon>
        <taxon>Streptophyta</taxon>
        <taxon>Embryophyta</taxon>
        <taxon>Tracheophyta</taxon>
        <taxon>Spermatophyta</taxon>
        <taxon>Magnoliopsida</taxon>
        <taxon>eudicotyledons</taxon>
        <taxon>Gunneridae</taxon>
        <taxon>Pentapetalae</taxon>
        <taxon>asterids</taxon>
        <taxon>campanulids</taxon>
        <taxon>Escalloniales</taxon>
        <taxon>Escalloniaceae</taxon>
        <taxon>Escallonia</taxon>
    </lineage>
</organism>
<name>A0AA88S7Y5_9ASTE</name>
<evidence type="ECO:0000256" key="3">
    <source>
        <dbReference type="ARBA" id="ARBA00022692"/>
    </source>
</evidence>
<dbReference type="AlphaFoldDB" id="A0AA88S7Y5"/>
<keyword evidence="4" id="KW-0677">Repeat</keyword>
<feature type="compositionally biased region" description="Low complexity" evidence="8">
    <location>
        <begin position="1"/>
        <end position="18"/>
    </location>
</feature>
<evidence type="ECO:0000256" key="9">
    <source>
        <dbReference type="SAM" id="Phobius"/>
    </source>
</evidence>
<protein>
    <recommendedName>
        <fullName evidence="10">C2 domain-containing protein</fullName>
    </recommendedName>
</protein>
<dbReference type="Gene3D" id="2.60.40.150">
    <property type="entry name" value="C2 domain"/>
    <property type="match status" value="3"/>
</dbReference>
<dbReference type="Proteomes" id="UP001187471">
    <property type="component" value="Unassembled WGS sequence"/>
</dbReference>
<keyword evidence="3 9" id="KW-0812">Transmembrane</keyword>
<sequence length="799" mass="91660">MANQNQNQNQNRNQNQNQHSANPSQNANPNEDFDLRETSPSLGGGRVPGNDRVCTAFDLVEQMHYLYLRVVKAKELPEKDGNGSPDPYVEVKLGNFKGVTKHFENSLNPEWNQVFALIREGIQASVIEVTVKDKDNHGRDDFIGRVCVDVGEVPKRVPPDSPLAPEWYWLENRRGERAKGELMFAIWMGTQADEAFPEAWHLDATTVSGDGVASIRSKVYLSPRLWYLRVNVIEAQELQHSDRNRQPEAYVKVALGKMVLRTKISVSRNVTPMWNEDLMFVVAEPFEDRLVLSVEDKVGNNKEEVLGKFSIPLHDVEKRLDNRTPASRWYYLEKHTQNENGQTNVVKLNSRLHLRVCLDGGYHVLDELTHYSSDLRATAKQLWTPSIGVLELGVLNAQGLLPMKTKNGRGTTDAYCVAKYGQKWIRTRTIMDSFSPKWNEQYTWEVFDPCTVITIGVFDNCHLQGVDKGGGAKDPRIGKVRIRLSTLESDRVYTHSYPLIVLQPSGVKKMGEIQLAVRFTSSSLLNLLQMYSQPLLPKMHYLHPLSIFQIDSLRHQATQIVSMRLSRAEPPLRKEVVEYMLDVGSQMWSVRKSKANYCRIIEVILGLAALFRWFNQICNWKSPFVTVLVHILFLAFVIYPQLILSTMFLYLFLIGIWKYRLRPRHPPHMDIKLSQADRAHVDELDEEFDTFPTSKQPDVIRMRYDRMRSIGSRMQTVAGDLATQGERLHNLLSWRDPRATALFLIFCLVAATVLCVTPFRVMAVIMVFYVLRHPRFRDKLPSLPSNFFRRLPAKTDGLL</sequence>
<proteinExistence type="inferred from homology"/>
<dbReference type="InterPro" id="IPR047259">
    <property type="entry name" value="QUIRKY-like"/>
</dbReference>
<feature type="region of interest" description="Disordered" evidence="8">
    <location>
        <begin position="1"/>
        <end position="48"/>
    </location>
</feature>
<dbReference type="GO" id="GO:0016020">
    <property type="term" value="C:membrane"/>
    <property type="evidence" value="ECO:0007669"/>
    <property type="project" value="UniProtKB-SubCell"/>
</dbReference>
<reference evidence="11" key="1">
    <citation type="submission" date="2022-12" db="EMBL/GenBank/DDBJ databases">
        <title>Draft genome assemblies for two species of Escallonia (Escalloniales).</title>
        <authorList>
            <person name="Chanderbali A."/>
            <person name="Dervinis C."/>
            <person name="Anghel I."/>
            <person name="Soltis D."/>
            <person name="Soltis P."/>
            <person name="Zapata F."/>
        </authorList>
    </citation>
    <scope>NUCLEOTIDE SEQUENCE</scope>
    <source>
        <strain evidence="11">UCBG92.1500</strain>
        <tissue evidence="11">Leaf</tissue>
    </source>
</reference>
<keyword evidence="7 9" id="KW-0472">Membrane</keyword>
<dbReference type="CDD" id="cd04019">
    <property type="entry name" value="C2C_MCTP_PRT_plant"/>
    <property type="match status" value="1"/>
</dbReference>
<keyword evidence="5" id="KW-0106">Calcium</keyword>
<dbReference type="FunFam" id="2.60.40.150:FF:000090">
    <property type="entry name" value="C2 domain-containing protein"/>
    <property type="match status" value="1"/>
</dbReference>
<dbReference type="CDD" id="cd08378">
    <property type="entry name" value="C2B_MCTP_PRT_plant"/>
    <property type="match status" value="1"/>
</dbReference>
<dbReference type="EMBL" id="JAVXUO010000294">
    <property type="protein sequence ID" value="KAK2993626.1"/>
    <property type="molecule type" value="Genomic_DNA"/>
</dbReference>
<evidence type="ECO:0000313" key="11">
    <source>
        <dbReference type="EMBL" id="KAK2993626.1"/>
    </source>
</evidence>
<dbReference type="InterPro" id="IPR047258">
    <property type="entry name" value="C2C_MCTP_PRT_plant"/>
</dbReference>
<gene>
    <name evidence="11" type="ORF">RJ640_028970</name>
</gene>
<evidence type="ECO:0000256" key="5">
    <source>
        <dbReference type="ARBA" id="ARBA00022837"/>
    </source>
</evidence>
<dbReference type="FunFam" id="2.60.40.150:FF:000128">
    <property type="entry name" value="C2 domain-containing protein"/>
    <property type="match status" value="1"/>
</dbReference>
<evidence type="ECO:0000259" key="10">
    <source>
        <dbReference type="PROSITE" id="PS50004"/>
    </source>
</evidence>
<evidence type="ECO:0000256" key="8">
    <source>
        <dbReference type="SAM" id="MobiDB-lite"/>
    </source>
</evidence>
<feature type="domain" description="C2" evidence="10">
    <location>
        <begin position="209"/>
        <end position="330"/>
    </location>
</feature>
<dbReference type="Pfam" id="PF00168">
    <property type="entry name" value="C2"/>
    <property type="match status" value="3"/>
</dbReference>
<dbReference type="SUPFAM" id="SSF49562">
    <property type="entry name" value="C2 domain (Calcium/lipid-binding domain, CaLB)"/>
    <property type="match status" value="3"/>
</dbReference>
<dbReference type="InterPro" id="IPR047255">
    <property type="entry name" value="C2D_MCTP_PRT_plant"/>
</dbReference>
<comment type="similarity">
    <text evidence="2">Belongs to the MCTP family.</text>
</comment>
<dbReference type="PANTHER" id="PTHR31425">
    <property type="entry name" value="PHOSPHORIBOSYLANTHRANILATE TRANSFERASE ISOFORM 1"/>
    <property type="match status" value="1"/>
</dbReference>
<dbReference type="SMART" id="SM00239">
    <property type="entry name" value="C2"/>
    <property type="match status" value="3"/>
</dbReference>
<evidence type="ECO:0000256" key="1">
    <source>
        <dbReference type="ARBA" id="ARBA00004141"/>
    </source>
</evidence>
<comment type="caution">
    <text evidence="11">The sequence shown here is derived from an EMBL/GenBank/DDBJ whole genome shotgun (WGS) entry which is preliminary data.</text>
</comment>
<feature type="transmembrane region" description="Helical" evidence="9">
    <location>
        <begin position="627"/>
        <end position="654"/>
    </location>
</feature>
<dbReference type="Pfam" id="PF08372">
    <property type="entry name" value="PRT_C"/>
    <property type="match status" value="1"/>
</dbReference>
<feature type="compositionally biased region" description="Polar residues" evidence="8">
    <location>
        <begin position="19"/>
        <end position="29"/>
    </location>
</feature>
<dbReference type="InterPro" id="IPR000008">
    <property type="entry name" value="C2_dom"/>
</dbReference>
<evidence type="ECO:0000313" key="12">
    <source>
        <dbReference type="Proteomes" id="UP001187471"/>
    </source>
</evidence>
<dbReference type="PROSITE" id="PS50004">
    <property type="entry name" value="C2"/>
    <property type="match status" value="3"/>
</dbReference>
<dbReference type="InterPro" id="IPR047257">
    <property type="entry name" value="C2B_MCTP_PRT_plant"/>
</dbReference>
<keyword evidence="12" id="KW-1185">Reference proteome</keyword>
<feature type="domain" description="C2" evidence="10">
    <location>
        <begin position="371"/>
        <end position="497"/>
    </location>
</feature>
<dbReference type="InterPro" id="IPR035892">
    <property type="entry name" value="C2_domain_sf"/>
</dbReference>